<accession>A0A2S6I8D1</accession>
<feature type="signal peptide" evidence="1">
    <location>
        <begin position="1"/>
        <end position="18"/>
    </location>
</feature>
<protein>
    <submittedName>
        <fullName evidence="2">Uncharacterized protein</fullName>
    </submittedName>
</protein>
<keyword evidence="1" id="KW-0732">Signal</keyword>
<name>A0A2S6I8D1_9BACT</name>
<dbReference type="Proteomes" id="UP000237662">
    <property type="component" value="Unassembled WGS sequence"/>
</dbReference>
<dbReference type="EMBL" id="PTJC01000005">
    <property type="protein sequence ID" value="PPK87750.1"/>
    <property type="molecule type" value="Genomic_DNA"/>
</dbReference>
<reference evidence="2 3" key="1">
    <citation type="submission" date="2018-02" db="EMBL/GenBank/DDBJ databases">
        <title>Genomic Encyclopedia of Archaeal and Bacterial Type Strains, Phase II (KMG-II): from individual species to whole genera.</title>
        <authorList>
            <person name="Goeker M."/>
        </authorList>
    </citation>
    <scope>NUCLEOTIDE SEQUENCE [LARGE SCALE GENOMIC DNA]</scope>
    <source>
        <strain evidence="2 3">DSM 29526</strain>
    </source>
</reference>
<keyword evidence="3" id="KW-1185">Reference proteome</keyword>
<gene>
    <name evidence="2" type="ORF">CLV84_0701</name>
</gene>
<evidence type="ECO:0000313" key="2">
    <source>
        <dbReference type="EMBL" id="PPK87750.1"/>
    </source>
</evidence>
<feature type="chain" id="PRO_5015486807" evidence="1">
    <location>
        <begin position="19"/>
        <end position="486"/>
    </location>
</feature>
<comment type="caution">
    <text evidence="2">The sequence shown here is derived from an EMBL/GenBank/DDBJ whole genome shotgun (WGS) entry which is preliminary data.</text>
</comment>
<organism evidence="2 3">
    <name type="scientific">Neolewinella xylanilytica</name>
    <dbReference type="NCBI Taxonomy" id="1514080"/>
    <lineage>
        <taxon>Bacteria</taxon>
        <taxon>Pseudomonadati</taxon>
        <taxon>Bacteroidota</taxon>
        <taxon>Saprospiria</taxon>
        <taxon>Saprospirales</taxon>
        <taxon>Lewinellaceae</taxon>
        <taxon>Neolewinella</taxon>
    </lineage>
</organism>
<evidence type="ECO:0000256" key="1">
    <source>
        <dbReference type="SAM" id="SignalP"/>
    </source>
</evidence>
<evidence type="ECO:0000313" key="3">
    <source>
        <dbReference type="Proteomes" id="UP000237662"/>
    </source>
</evidence>
<sequence length="486" mass="54248">MKLVPIFTLLLVCQHATAQDYSLPRPETRTTLTEADLREMLTVQFSKFITSNSNAVLGSFAGFSTINGQFELGATLIPSNNFLITTKVSAGAIEGVAGLFNNGKLNSKVTMNAAGHRLLNLNNQPDIRFSPALEYRSETEKAQELSKYSAEVLKYTSQQPLLQARLDLENETTTLSQINSKLSVLGGGVANPVSPQFQKDTTNFKILEYQKAESLRKITILKSNIDVMKKPGYFDAQVDRANERIRSTLHTINQGVSQLTVSGLNVHWITLGLGVERDRFTLLSVTDSVEMVSEFVTHTGRRLQLAFSHYRYNDPINQEPVEDASPQDLADPIRDEYWSVGAKYGRGNNAGSLKSATLRETSAIPGDSSRVYYTEQKVLQGKFRDELDELTLYINYYRFFTAFADTRAAYHIYPSLWIRDGYEPEVSLTVGLLYPFHNQKSPESIANVEIFLQFRNLMNDRIGQNGIGGGSTVGLTATFPIDFLTN</sequence>
<proteinExistence type="predicted"/>
<dbReference type="AlphaFoldDB" id="A0A2S6I8D1"/>